<evidence type="ECO:0000256" key="3">
    <source>
        <dbReference type="ARBA" id="ARBA00011989"/>
    </source>
</evidence>
<dbReference type="EMBL" id="SJDU01000154">
    <property type="protein sequence ID" value="TKZ35137.1"/>
    <property type="molecule type" value="Genomic_DNA"/>
</dbReference>
<feature type="non-terminal residue" evidence="6">
    <location>
        <position position="1"/>
    </location>
</feature>
<dbReference type="RefSeq" id="WP_137998389.1">
    <property type="nucleotide sequence ID" value="NZ_SJDU01000154.1"/>
</dbReference>
<accession>A0ABY2TQH2</accession>
<proteinExistence type="inferred from homology"/>
<dbReference type="SUPFAM" id="SSF51735">
    <property type="entry name" value="NAD(P)-binding Rossmann-fold domains"/>
    <property type="match status" value="1"/>
</dbReference>
<comment type="cofactor">
    <cofactor evidence="1">
        <name>NADP(+)</name>
        <dbReference type="ChEBI" id="CHEBI:58349"/>
    </cofactor>
</comment>
<name>A0ABY2TQH2_9SPIR</name>
<evidence type="ECO:0000259" key="5">
    <source>
        <dbReference type="Pfam" id="PF16363"/>
    </source>
</evidence>
<dbReference type="PANTHER" id="PTHR43715:SF1">
    <property type="entry name" value="GDP-MANNOSE 4,6 DEHYDRATASE"/>
    <property type="match status" value="1"/>
</dbReference>
<dbReference type="InterPro" id="IPR006368">
    <property type="entry name" value="GDP_Man_deHydtase"/>
</dbReference>
<dbReference type="Pfam" id="PF16363">
    <property type="entry name" value="GDP_Man_Dehyd"/>
    <property type="match status" value="1"/>
</dbReference>
<sequence length="128" mass="14922">KKEQDKLYLGNLDAKRDWGYAKDYVEAMWLMLQQEKAEDYVIATGETHSVREFLDEAFGLVGLDWKKYVEIDPRYYRPAEVDLLLGNPAKAKEKLGWKPKTTFKELVKIMLEYDLNNCGLSLDKINKA</sequence>
<dbReference type="InterPro" id="IPR036291">
    <property type="entry name" value="NAD(P)-bd_dom_sf"/>
</dbReference>
<dbReference type="Proteomes" id="UP000310168">
    <property type="component" value="Unassembled WGS sequence"/>
</dbReference>
<dbReference type="InterPro" id="IPR016040">
    <property type="entry name" value="NAD(P)-bd_dom"/>
</dbReference>
<feature type="domain" description="NAD(P)-binding" evidence="5">
    <location>
        <begin position="2"/>
        <end position="110"/>
    </location>
</feature>
<keyword evidence="7" id="KW-1185">Reference proteome</keyword>
<comment type="caution">
    <text evidence="6">The sequence shown here is derived from an EMBL/GenBank/DDBJ whole genome shotgun (WGS) entry which is preliminary data.</text>
</comment>
<evidence type="ECO:0000256" key="4">
    <source>
        <dbReference type="ARBA" id="ARBA00023239"/>
    </source>
</evidence>
<gene>
    <name evidence="6" type="ORF">EZH24_06860</name>
</gene>
<evidence type="ECO:0000313" key="7">
    <source>
        <dbReference type="Proteomes" id="UP000310168"/>
    </source>
</evidence>
<comment type="similarity">
    <text evidence="2">Belongs to the NAD(P)-dependent epimerase/dehydratase family. GDP-mannose 4,6-dehydratase subfamily.</text>
</comment>
<dbReference type="PANTHER" id="PTHR43715">
    <property type="entry name" value="GDP-MANNOSE 4,6-DEHYDRATASE"/>
    <property type="match status" value="1"/>
</dbReference>
<evidence type="ECO:0000256" key="1">
    <source>
        <dbReference type="ARBA" id="ARBA00001937"/>
    </source>
</evidence>
<dbReference type="Gene3D" id="3.90.25.10">
    <property type="entry name" value="UDP-galactose 4-epimerase, domain 1"/>
    <property type="match status" value="1"/>
</dbReference>
<evidence type="ECO:0000256" key="2">
    <source>
        <dbReference type="ARBA" id="ARBA00009263"/>
    </source>
</evidence>
<keyword evidence="4" id="KW-0456">Lyase</keyword>
<protein>
    <recommendedName>
        <fullName evidence="3">GDP-mannose 4,6-dehydratase</fullName>
        <ecNumber evidence="3">4.2.1.47</ecNumber>
    </recommendedName>
</protein>
<dbReference type="EC" id="4.2.1.47" evidence="3"/>
<evidence type="ECO:0000313" key="6">
    <source>
        <dbReference type="EMBL" id="TKZ35137.1"/>
    </source>
</evidence>
<reference evidence="6 7" key="1">
    <citation type="journal article" date="2019" name="Anaerobe">
        <title>Brachyspira catarrhinii sp. nov., an anaerobic intestinal spirochaete isolated from vervet monkeys may have been misidentified as Brachyspira aalborgi in previous studies.</title>
        <authorList>
            <person name="Phillips N.D."/>
            <person name="La T."/>
            <person name="Hampson D.J."/>
        </authorList>
    </citation>
    <scope>NUCLEOTIDE SEQUENCE [LARGE SCALE GENOMIC DNA]</scope>
    <source>
        <strain evidence="6 7">Z12</strain>
    </source>
</reference>
<dbReference type="Gene3D" id="3.40.50.720">
    <property type="entry name" value="NAD(P)-binding Rossmann-like Domain"/>
    <property type="match status" value="1"/>
</dbReference>
<organism evidence="6 7">
    <name type="scientific">Brachyspira catarrhinii</name>
    <dbReference type="NCBI Taxonomy" id="2528966"/>
    <lineage>
        <taxon>Bacteria</taxon>
        <taxon>Pseudomonadati</taxon>
        <taxon>Spirochaetota</taxon>
        <taxon>Spirochaetia</taxon>
        <taxon>Brachyspirales</taxon>
        <taxon>Brachyspiraceae</taxon>
        <taxon>Brachyspira</taxon>
    </lineage>
</organism>